<dbReference type="RefSeq" id="WP_170830401.1">
    <property type="nucleotide sequence ID" value="NZ_FNGA01000006.1"/>
</dbReference>
<keyword evidence="6" id="KW-1185">Reference proteome</keyword>
<dbReference type="InterPro" id="IPR017896">
    <property type="entry name" value="4Fe4S_Fe-S-bd"/>
</dbReference>
<accession>A0A1G9L9F2</accession>
<dbReference type="InterPro" id="IPR009016">
    <property type="entry name" value="Fe_hydrogenase"/>
</dbReference>
<dbReference type="Pfam" id="PF02906">
    <property type="entry name" value="Fe_hyd_lg_C"/>
    <property type="match status" value="1"/>
</dbReference>
<dbReference type="PROSITE" id="PS00198">
    <property type="entry name" value="4FE4S_FER_1"/>
    <property type="match status" value="1"/>
</dbReference>
<keyword evidence="1" id="KW-0479">Metal-binding</keyword>
<dbReference type="PANTHER" id="PTHR11615">
    <property type="entry name" value="NITRATE, FORMATE, IRON DEHYDROGENASE"/>
    <property type="match status" value="1"/>
</dbReference>
<name>A0A1G9L9F2_9BACT</name>
<feature type="domain" description="4Fe-4S ferredoxin-type" evidence="4">
    <location>
        <begin position="6"/>
        <end position="35"/>
    </location>
</feature>
<dbReference type="GO" id="GO:0008901">
    <property type="term" value="F:ferredoxin hydrogenase activity"/>
    <property type="evidence" value="ECO:0007669"/>
    <property type="project" value="InterPro"/>
</dbReference>
<dbReference type="Gene3D" id="3.40.950.10">
    <property type="entry name" value="Fe-only Hydrogenase (Larger Subunit), Chain L, domain 3"/>
    <property type="match status" value="1"/>
</dbReference>
<gene>
    <name evidence="5" type="ORF">SAMN05660337_3336</name>
</gene>
<evidence type="ECO:0000313" key="5">
    <source>
        <dbReference type="EMBL" id="SDL58446.1"/>
    </source>
</evidence>
<dbReference type="InterPro" id="IPR013352">
    <property type="entry name" value="Fe_hydrogenase_subset"/>
</dbReference>
<dbReference type="Gene3D" id="4.10.260.20">
    <property type="entry name" value="Iron hydrogenase, small subunit"/>
    <property type="match status" value="1"/>
</dbReference>
<feature type="domain" description="4Fe-4S ferredoxin-type" evidence="4">
    <location>
        <begin position="36"/>
        <end position="65"/>
    </location>
</feature>
<keyword evidence="3" id="KW-0411">Iron-sulfur</keyword>
<dbReference type="GO" id="GO:0051536">
    <property type="term" value="F:iron-sulfur cluster binding"/>
    <property type="evidence" value="ECO:0007669"/>
    <property type="project" value="UniProtKB-KW"/>
</dbReference>
<dbReference type="Gene3D" id="3.30.70.20">
    <property type="match status" value="1"/>
</dbReference>
<dbReference type="SMART" id="SM00902">
    <property type="entry name" value="Fe_hyd_SSU"/>
    <property type="match status" value="1"/>
</dbReference>
<dbReference type="InterPro" id="IPR050340">
    <property type="entry name" value="Cytosolic_Fe-S_CAF"/>
</dbReference>
<dbReference type="InterPro" id="IPR003149">
    <property type="entry name" value="Fe_hydrogenase_ssu"/>
</dbReference>
<dbReference type="PROSITE" id="PS51379">
    <property type="entry name" value="4FE4S_FER_2"/>
    <property type="match status" value="2"/>
</dbReference>
<dbReference type="SUPFAM" id="SSF54862">
    <property type="entry name" value="4Fe-4S ferredoxins"/>
    <property type="match status" value="1"/>
</dbReference>
<dbReference type="Proteomes" id="UP000199053">
    <property type="component" value="Unassembled WGS sequence"/>
</dbReference>
<evidence type="ECO:0000256" key="1">
    <source>
        <dbReference type="ARBA" id="ARBA00022723"/>
    </source>
</evidence>
<dbReference type="STRING" id="246191.SAMN05660337_3336"/>
<dbReference type="Gene3D" id="3.40.50.1780">
    <property type="match status" value="1"/>
</dbReference>
<proteinExistence type="predicted"/>
<dbReference type="AlphaFoldDB" id="A0A1G9L9F2"/>
<sequence length="459" mass="50237">MSKSKQLIIIDEELCTGCGRCKDVCPVDAISGIHGEPHKIDSSRCVFCGQCVQTCSAYSSILDEPETPRADKLLERGMFQSTTEPLFAAYCAGDVFEISDALKSDKFTMVQCAPAVRVSIGEDFGMKAGSLTPGKMAAALRRLGFDKVYDTNFAADLTIMEEGNELLSRVKNNGTLPMFTSCCPAWVRYMELNYPDLLPHLSSCKSPQQMSGALFKTYGADINGKQRAEIYSVAVMPCTCKKFESARPEMSMEGHRDVDAVLTTRELAYMIREAGIDFESLPDEDFDKPLGTYSGAGNIFGVTGGVMEAALRTAYELVSGEPVPETDLIFVRGEEGFRIASMTMGEQTFKIAVVAGLTNVAPLLEKVRVGNADVDFVEVMCCPSGCISGGGQPKVLLPIERDEVYRCRKESMYSHDKNSKIRKSHENPDVQKAYADFLGEPLGHTSHKLLHTVFGKQDA</sequence>
<protein>
    <submittedName>
        <fullName evidence="5">Ferredoxin hydrogenase</fullName>
    </submittedName>
</protein>
<dbReference type="InterPro" id="IPR036991">
    <property type="entry name" value="Fe_hydrogenase_ssu_sf"/>
</dbReference>
<dbReference type="EMBL" id="FNGA01000006">
    <property type="protein sequence ID" value="SDL58446.1"/>
    <property type="molecule type" value="Genomic_DNA"/>
</dbReference>
<organism evidence="5 6">
    <name type="scientific">Maridesulfovibrio ferrireducens</name>
    <dbReference type="NCBI Taxonomy" id="246191"/>
    <lineage>
        <taxon>Bacteria</taxon>
        <taxon>Pseudomonadati</taxon>
        <taxon>Thermodesulfobacteriota</taxon>
        <taxon>Desulfovibrionia</taxon>
        <taxon>Desulfovibrionales</taxon>
        <taxon>Desulfovibrionaceae</taxon>
        <taxon>Maridesulfovibrio</taxon>
    </lineage>
</organism>
<dbReference type="Pfam" id="PF02256">
    <property type="entry name" value="Fe_hyd_SSU"/>
    <property type="match status" value="1"/>
</dbReference>
<keyword evidence="2" id="KW-0408">Iron</keyword>
<dbReference type="Pfam" id="PF13237">
    <property type="entry name" value="Fer4_10"/>
    <property type="match status" value="1"/>
</dbReference>
<dbReference type="SUPFAM" id="SSF53920">
    <property type="entry name" value="Fe-only hydrogenase"/>
    <property type="match status" value="1"/>
</dbReference>
<evidence type="ECO:0000313" key="6">
    <source>
        <dbReference type="Proteomes" id="UP000199053"/>
    </source>
</evidence>
<reference evidence="6" key="1">
    <citation type="submission" date="2016-10" db="EMBL/GenBank/DDBJ databases">
        <authorList>
            <person name="Varghese N."/>
            <person name="Submissions S."/>
        </authorList>
    </citation>
    <scope>NUCLEOTIDE SEQUENCE [LARGE SCALE GENOMIC DNA]</scope>
    <source>
        <strain evidence="6">DSM 16995</strain>
    </source>
</reference>
<evidence type="ECO:0000256" key="2">
    <source>
        <dbReference type="ARBA" id="ARBA00023004"/>
    </source>
</evidence>
<dbReference type="GO" id="GO:0005506">
    <property type="term" value="F:iron ion binding"/>
    <property type="evidence" value="ECO:0007669"/>
    <property type="project" value="InterPro"/>
</dbReference>
<evidence type="ECO:0000256" key="3">
    <source>
        <dbReference type="ARBA" id="ARBA00023014"/>
    </source>
</evidence>
<evidence type="ECO:0000259" key="4">
    <source>
        <dbReference type="PROSITE" id="PS51379"/>
    </source>
</evidence>
<dbReference type="InterPro" id="IPR017900">
    <property type="entry name" value="4Fe4S_Fe_S_CS"/>
</dbReference>
<dbReference type="InterPro" id="IPR004108">
    <property type="entry name" value="Fe_hydrogenase_lsu_C"/>
</dbReference>
<dbReference type="NCBIfam" id="TIGR02512">
    <property type="entry name" value="FeFe_hydrog_A"/>
    <property type="match status" value="1"/>
</dbReference>